<reference evidence="3" key="1">
    <citation type="submission" date="2018-04" db="EMBL/GenBank/DDBJ databases">
        <authorList>
            <person name="Cornet L."/>
        </authorList>
    </citation>
    <scope>NUCLEOTIDE SEQUENCE [LARGE SCALE GENOMIC DNA]</scope>
</reference>
<dbReference type="EMBL" id="QBMC01000063">
    <property type="protein sequence ID" value="PZO17804.1"/>
    <property type="molecule type" value="Genomic_DNA"/>
</dbReference>
<name>A0A2W4UCE2_9CYAN</name>
<dbReference type="AlphaFoldDB" id="A0A2W4UCE2"/>
<evidence type="ECO:0000313" key="3">
    <source>
        <dbReference type="Proteomes" id="UP000249354"/>
    </source>
</evidence>
<keyword evidence="1" id="KW-0812">Transmembrane</keyword>
<accession>A0A2W4UCE2</accession>
<keyword evidence="1" id="KW-1133">Transmembrane helix</keyword>
<protein>
    <submittedName>
        <fullName evidence="2">High light inducible protein</fullName>
    </submittedName>
</protein>
<organism evidence="2 3">
    <name type="scientific">Leptolyngbya foveolarum</name>
    <dbReference type="NCBI Taxonomy" id="47253"/>
    <lineage>
        <taxon>Bacteria</taxon>
        <taxon>Bacillati</taxon>
        <taxon>Cyanobacteriota</taxon>
        <taxon>Cyanophyceae</taxon>
        <taxon>Leptolyngbyales</taxon>
        <taxon>Leptolyngbyaceae</taxon>
        <taxon>Leptolyngbya group</taxon>
        <taxon>Leptolyngbya</taxon>
    </lineage>
</organism>
<keyword evidence="1" id="KW-0472">Membrane</keyword>
<sequence length="47" mass="5024">MEKAPAKLGFTEFAETWNGRLAMLGFVGVLITELVTGKGLLAQIGLM</sequence>
<dbReference type="SUPFAM" id="SSF103511">
    <property type="entry name" value="Chlorophyll a-b binding protein"/>
    <property type="match status" value="1"/>
</dbReference>
<comment type="caution">
    <text evidence="2">The sequence shown here is derived from an EMBL/GenBank/DDBJ whole genome shotgun (WGS) entry which is preliminary data.</text>
</comment>
<evidence type="ECO:0000256" key="1">
    <source>
        <dbReference type="SAM" id="Phobius"/>
    </source>
</evidence>
<proteinExistence type="predicted"/>
<dbReference type="InterPro" id="IPR022796">
    <property type="entry name" value="Chloroa_b-bind"/>
</dbReference>
<dbReference type="Gene3D" id="1.10.3460.10">
    <property type="entry name" value="Chlorophyll a/b binding protein domain"/>
    <property type="match status" value="1"/>
</dbReference>
<dbReference type="Proteomes" id="UP000249354">
    <property type="component" value="Unassembled WGS sequence"/>
</dbReference>
<reference evidence="2 3" key="2">
    <citation type="submission" date="2018-06" db="EMBL/GenBank/DDBJ databases">
        <title>Metagenomic assembly of (sub)arctic Cyanobacteria and their associated microbiome from non-axenic cultures.</title>
        <authorList>
            <person name="Baurain D."/>
        </authorList>
    </citation>
    <scope>NUCLEOTIDE SEQUENCE [LARGE SCALE GENOMIC DNA]</scope>
    <source>
        <strain evidence="2">ULC129bin1</strain>
    </source>
</reference>
<evidence type="ECO:0000313" key="2">
    <source>
        <dbReference type="EMBL" id="PZO17804.1"/>
    </source>
</evidence>
<dbReference type="Pfam" id="PF00504">
    <property type="entry name" value="Chloroa_b-bind"/>
    <property type="match status" value="1"/>
</dbReference>
<gene>
    <name evidence="2" type="ORF">DCF25_10660</name>
</gene>
<feature type="transmembrane region" description="Helical" evidence="1">
    <location>
        <begin position="20"/>
        <end position="41"/>
    </location>
</feature>